<dbReference type="RefSeq" id="WP_198577072.1">
    <property type="nucleotide sequence ID" value="NZ_JADWOX010000011.1"/>
</dbReference>
<dbReference type="EMBL" id="JADWOX010000011">
    <property type="protein sequence ID" value="MBI1685163.1"/>
    <property type="molecule type" value="Genomic_DNA"/>
</dbReference>
<reference evidence="3 4" key="1">
    <citation type="submission" date="2020-11" db="EMBL/GenBank/DDBJ databases">
        <title>genome sequence of strain KACC 18849.</title>
        <authorList>
            <person name="Gao J."/>
            <person name="Zhang X."/>
        </authorList>
    </citation>
    <scope>NUCLEOTIDE SEQUENCE [LARGE SCALE GENOMIC DNA]</scope>
    <source>
        <strain evidence="3 4">KACC 18849</strain>
    </source>
</reference>
<organism evidence="3 4">
    <name type="scientific">Caulobacter hibisci</name>
    <dbReference type="NCBI Taxonomy" id="2035993"/>
    <lineage>
        <taxon>Bacteria</taxon>
        <taxon>Pseudomonadati</taxon>
        <taxon>Pseudomonadota</taxon>
        <taxon>Alphaproteobacteria</taxon>
        <taxon>Caulobacterales</taxon>
        <taxon>Caulobacteraceae</taxon>
        <taxon>Caulobacter</taxon>
    </lineage>
</organism>
<dbReference type="Pfam" id="PF09917">
    <property type="entry name" value="DUF2147"/>
    <property type="match status" value="1"/>
</dbReference>
<dbReference type="Proteomes" id="UP000639859">
    <property type="component" value="Unassembled WGS sequence"/>
</dbReference>
<feature type="signal peptide" evidence="1">
    <location>
        <begin position="1"/>
        <end position="22"/>
    </location>
</feature>
<sequence length="145" mass="15418">MKALALGLALLALAVLAGEAGAAPGQGVWLTADQSVKIAFGPCPLYRERLCGAVAWMKSPLDAAGSPRRDLGNPDPALRQRPLQGLTLVWDLKPAGDGRWTDGRLYDPRSGRTVEARARLSADGAMRIEGCVGPICKAQLWTRTN</sequence>
<evidence type="ECO:0000313" key="4">
    <source>
        <dbReference type="Proteomes" id="UP000639859"/>
    </source>
</evidence>
<dbReference type="PANTHER" id="PTHR36919">
    <property type="entry name" value="BLR1215 PROTEIN"/>
    <property type="match status" value="1"/>
</dbReference>
<dbReference type="Gene3D" id="2.40.128.520">
    <property type="match status" value="1"/>
</dbReference>
<dbReference type="InterPro" id="IPR019223">
    <property type="entry name" value="DUF2147"/>
</dbReference>
<gene>
    <name evidence="3" type="ORF">I4Q42_15945</name>
</gene>
<protein>
    <submittedName>
        <fullName evidence="3">DUF2147 domain-containing protein</fullName>
    </submittedName>
</protein>
<evidence type="ECO:0000256" key="1">
    <source>
        <dbReference type="SAM" id="SignalP"/>
    </source>
</evidence>
<evidence type="ECO:0000259" key="2">
    <source>
        <dbReference type="Pfam" id="PF09917"/>
    </source>
</evidence>
<keyword evidence="4" id="KW-1185">Reference proteome</keyword>
<evidence type="ECO:0000313" key="3">
    <source>
        <dbReference type="EMBL" id="MBI1685163.1"/>
    </source>
</evidence>
<comment type="caution">
    <text evidence="3">The sequence shown here is derived from an EMBL/GenBank/DDBJ whole genome shotgun (WGS) entry which is preliminary data.</text>
</comment>
<accession>A0ABS0SZW6</accession>
<feature type="domain" description="DUF2147" evidence="2">
    <location>
        <begin position="27"/>
        <end position="143"/>
    </location>
</feature>
<keyword evidence="1" id="KW-0732">Signal</keyword>
<feature type="chain" id="PRO_5046345289" evidence="1">
    <location>
        <begin position="23"/>
        <end position="145"/>
    </location>
</feature>
<name>A0ABS0SZW6_9CAUL</name>
<dbReference type="PANTHER" id="PTHR36919:SF2">
    <property type="entry name" value="BLL6627 PROTEIN"/>
    <property type="match status" value="1"/>
</dbReference>
<proteinExistence type="predicted"/>